<dbReference type="Pfam" id="PF13358">
    <property type="entry name" value="DDE_3"/>
    <property type="match status" value="1"/>
</dbReference>
<evidence type="ECO:0000313" key="2">
    <source>
        <dbReference type="Ensembl" id="ENSELUP00000095999.1"/>
    </source>
</evidence>
<evidence type="ECO:0000313" key="3">
    <source>
        <dbReference type="Proteomes" id="UP000265140"/>
    </source>
</evidence>
<accession>A0AAY5L4E2</accession>
<feature type="domain" description="Tc1-like transposase DDE" evidence="1">
    <location>
        <begin position="9"/>
        <end position="66"/>
    </location>
</feature>
<dbReference type="InterPro" id="IPR038717">
    <property type="entry name" value="Tc1-like_DDE_dom"/>
</dbReference>
<name>A0AAY5L4E2_ESOLU</name>
<dbReference type="Gene3D" id="3.30.420.10">
    <property type="entry name" value="Ribonuclease H-like superfamily/Ribonuclease H"/>
    <property type="match status" value="1"/>
</dbReference>
<reference evidence="2 3" key="1">
    <citation type="submission" date="2020-02" db="EMBL/GenBank/DDBJ databases">
        <title>Esox lucius (northern pike) genome, fEsoLuc1, primary haplotype.</title>
        <authorList>
            <person name="Myers G."/>
            <person name="Karagic N."/>
            <person name="Meyer A."/>
            <person name="Pippel M."/>
            <person name="Reichard M."/>
            <person name="Winkler S."/>
            <person name="Tracey A."/>
            <person name="Sims Y."/>
            <person name="Howe K."/>
            <person name="Rhie A."/>
            <person name="Formenti G."/>
            <person name="Durbin R."/>
            <person name="Fedrigo O."/>
            <person name="Jarvis E.D."/>
        </authorList>
    </citation>
    <scope>NUCLEOTIDE SEQUENCE [LARGE SCALE GENOMIC DNA]</scope>
</reference>
<dbReference type="AlphaFoldDB" id="A0AAY5L4E2"/>
<dbReference type="Ensembl" id="ENSELUT00000094622.1">
    <property type="protein sequence ID" value="ENSELUP00000095999.1"/>
    <property type="gene ID" value="ENSELUG00000040853.1"/>
</dbReference>
<dbReference type="InterPro" id="IPR036397">
    <property type="entry name" value="RNaseH_sf"/>
</dbReference>
<proteinExistence type="predicted"/>
<sequence length="106" mass="12285">MGRSWTFLDDNDPKHKAKLTLQWLQQKKVKVLEWPSQSPHLNIIEPLWGDLKRAVHARSPKTLHDLEAFCQDEWAAIPPARIQGLTDNYYKRLHAVIDAKGGNTQY</sequence>
<dbReference type="Proteomes" id="UP000265140">
    <property type="component" value="Chromosome 1"/>
</dbReference>
<evidence type="ECO:0000259" key="1">
    <source>
        <dbReference type="Pfam" id="PF13358"/>
    </source>
</evidence>
<dbReference type="GO" id="GO:0003676">
    <property type="term" value="F:nucleic acid binding"/>
    <property type="evidence" value="ECO:0007669"/>
    <property type="project" value="InterPro"/>
</dbReference>
<protein>
    <recommendedName>
        <fullName evidence="1">Tc1-like transposase DDE domain-containing protein</fullName>
    </recommendedName>
</protein>
<keyword evidence="3" id="KW-1185">Reference proteome</keyword>
<dbReference type="GeneTree" id="ENSGT01150000286914"/>
<reference evidence="2" key="2">
    <citation type="submission" date="2025-08" db="UniProtKB">
        <authorList>
            <consortium name="Ensembl"/>
        </authorList>
    </citation>
    <scope>IDENTIFICATION</scope>
</reference>
<reference evidence="2" key="3">
    <citation type="submission" date="2025-09" db="UniProtKB">
        <authorList>
            <consortium name="Ensembl"/>
        </authorList>
    </citation>
    <scope>IDENTIFICATION</scope>
</reference>
<organism evidence="2 3">
    <name type="scientific">Esox lucius</name>
    <name type="common">Northern pike</name>
    <dbReference type="NCBI Taxonomy" id="8010"/>
    <lineage>
        <taxon>Eukaryota</taxon>
        <taxon>Metazoa</taxon>
        <taxon>Chordata</taxon>
        <taxon>Craniata</taxon>
        <taxon>Vertebrata</taxon>
        <taxon>Euteleostomi</taxon>
        <taxon>Actinopterygii</taxon>
        <taxon>Neopterygii</taxon>
        <taxon>Teleostei</taxon>
        <taxon>Protacanthopterygii</taxon>
        <taxon>Esociformes</taxon>
        <taxon>Esocidae</taxon>
        <taxon>Esox</taxon>
    </lineage>
</organism>